<dbReference type="Pfam" id="PF14492">
    <property type="entry name" value="EFG_III"/>
    <property type="match status" value="1"/>
</dbReference>
<dbReference type="EMBL" id="KB007811">
    <property type="protein sequence ID" value="ELR24914.1"/>
    <property type="molecule type" value="Genomic_DNA"/>
</dbReference>
<evidence type="ECO:0000259" key="6">
    <source>
        <dbReference type="SMART" id="SM00889"/>
    </source>
</evidence>
<dbReference type="Gene3D" id="3.30.230.10">
    <property type="match status" value="1"/>
</dbReference>
<organism evidence="7 8">
    <name type="scientific">Acanthamoeba castellanii (strain ATCC 30010 / Neff)</name>
    <dbReference type="NCBI Taxonomy" id="1257118"/>
    <lineage>
        <taxon>Eukaryota</taxon>
        <taxon>Amoebozoa</taxon>
        <taxon>Discosea</taxon>
        <taxon>Longamoebia</taxon>
        <taxon>Centramoebida</taxon>
        <taxon>Acanthamoebidae</taxon>
        <taxon>Acanthamoeba</taxon>
    </lineage>
</organism>
<evidence type="ECO:0000259" key="5">
    <source>
        <dbReference type="SMART" id="SM00838"/>
    </source>
</evidence>
<feature type="domain" description="Elongation factor EFG" evidence="5">
    <location>
        <begin position="391"/>
        <end position="479"/>
    </location>
</feature>
<dbReference type="Pfam" id="PF03764">
    <property type="entry name" value="EFG_IV"/>
    <property type="match status" value="1"/>
</dbReference>
<proteinExistence type="predicted"/>
<keyword evidence="3" id="KW-0547">Nucleotide-binding</keyword>
<dbReference type="CDD" id="cd01681">
    <property type="entry name" value="aeEF2_snRNP_like_IV"/>
    <property type="match status" value="1"/>
</dbReference>
<dbReference type="InterPro" id="IPR009000">
    <property type="entry name" value="Transl_B-barrel_sf"/>
</dbReference>
<feature type="non-terminal residue" evidence="7">
    <location>
        <position position="1"/>
    </location>
</feature>
<dbReference type="VEuPathDB" id="AmoebaDB:ACA1_175910"/>
<dbReference type="InterPro" id="IPR035647">
    <property type="entry name" value="EFG_III/V"/>
</dbReference>
<evidence type="ECO:0000256" key="1">
    <source>
        <dbReference type="ARBA" id="ARBA00017891"/>
    </source>
</evidence>
<sequence length="509" mass="55558">ALMDAIATHLPSSVVAQKYRMEALYAGPIDDECALAISLCDKDGPLMLYVANLAPSTHEENRFYAFGRVFSGTLVAGQQVRILGPDDRPGQKGVIKVKDIERLLVAGHGRLEETDAVSAGNLVYLAGHFLVDSSTITSSPTAHPFKPIRKPLPVVHQSIQPNNPADLPKVIEALRKMSRTHLDGGAAMDERTGELVVSGMSERHLEMLLGPLARDLAAVGVGFARSSVPAISLRETVVARSSQTCMAKSPNKHTRLWMTAEPLPAGLADAIESGSFNTSADRAALSSQLHTWEVLDARRIWCWGPDGRGPNAMSEEFKYPLQYVGEIRGLVEQTFQWGTREGALCEEPLRGVRFKLVDFVLTTDAIHRGAGQLIPAGRRVLRAAQLDSRPRLMEPVYLVETHARQSDIDVVTTIIAERRGQVMLSSACDGGGMCRVKAYLPVVESFGFASALRQATGRPAGECVFDHWQMVEGDPLQAHSTAAELMLAVRRRKGLKEEIPSLDTYLDRL</sequence>
<dbReference type="OrthoDB" id="364892at2759"/>
<dbReference type="Gene3D" id="3.30.70.870">
    <property type="entry name" value="Elongation Factor G (Translational Gtpase), domain 3"/>
    <property type="match status" value="1"/>
</dbReference>
<dbReference type="SMART" id="SM00838">
    <property type="entry name" value="EFG_C"/>
    <property type="match status" value="1"/>
</dbReference>
<dbReference type="SUPFAM" id="SSF50447">
    <property type="entry name" value="Translation proteins"/>
    <property type="match status" value="1"/>
</dbReference>
<dbReference type="Gene3D" id="3.30.70.240">
    <property type="match status" value="1"/>
</dbReference>
<keyword evidence="7" id="KW-0251">Elongation factor</keyword>
<dbReference type="SUPFAM" id="SSF54211">
    <property type="entry name" value="Ribosomal protein S5 domain 2-like"/>
    <property type="match status" value="1"/>
</dbReference>
<keyword evidence="8" id="KW-1185">Reference proteome</keyword>
<dbReference type="GO" id="GO:0005829">
    <property type="term" value="C:cytosol"/>
    <property type="evidence" value="ECO:0007669"/>
    <property type="project" value="TreeGrafter"/>
</dbReference>
<dbReference type="GO" id="GO:0003924">
    <property type="term" value="F:GTPase activity"/>
    <property type="evidence" value="ECO:0007669"/>
    <property type="project" value="TreeGrafter"/>
</dbReference>
<name>L8HH63_ACACF</name>
<dbReference type="InterPro" id="IPR005517">
    <property type="entry name" value="Transl_elong_EFG/EF2_IV"/>
</dbReference>
<dbReference type="GO" id="GO:0003746">
    <property type="term" value="F:translation elongation factor activity"/>
    <property type="evidence" value="ECO:0007669"/>
    <property type="project" value="UniProtKB-KW"/>
</dbReference>
<dbReference type="Proteomes" id="UP000011083">
    <property type="component" value="Unassembled WGS sequence"/>
</dbReference>
<dbReference type="GO" id="GO:0005525">
    <property type="term" value="F:GTP binding"/>
    <property type="evidence" value="ECO:0007669"/>
    <property type="project" value="UniProtKB-KW"/>
</dbReference>
<dbReference type="InterPro" id="IPR000640">
    <property type="entry name" value="EFG_V-like"/>
</dbReference>
<dbReference type="SUPFAM" id="SSF54980">
    <property type="entry name" value="EF-G C-terminal domain-like"/>
    <property type="match status" value="2"/>
</dbReference>
<dbReference type="PANTHER" id="PTHR42908">
    <property type="entry name" value="TRANSLATION ELONGATION FACTOR-RELATED"/>
    <property type="match status" value="1"/>
</dbReference>
<keyword evidence="2" id="KW-0963">Cytoplasm</keyword>
<accession>L8HH63</accession>
<dbReference type="STRING" id="1257118.L8HH63"/>
<evidence type="ECO:0000313" key="7">
    <source>
        <dbReference type="EMBL" id="ELR24914.1"/>
    </source>
</evidence>
<protein>
    <recommendedName>
        <fullName evidence="1">Elongation factor 2</fullName>
    </recommendedName>
</protein>
<dbReference type="Pfam" id="PF00679">
    <property type="entry name" value="EFG_C"/>
    <property type="match status" value="1"/>
</dbReference>
<evidence type="ECO:0000256" key="3">
    <source>
        <dbReference type="ARBA" id="ARBA00022741"/>
    </source>
</evidence>
<feature type="domain" description="Translation elongation factor EFG/EF2" evidence="6">
    <location>
        <begin position="278"/>
        <end position="389"/>
    </location>
</feature>
<dbReference type="AlphaFoldDB" id="L8HH63"/>
<evidence type="ECO:0000313" key="8">
    <source>
        <dbReference type="Proteomes" id="UP000011083"/>
    </source>
</evidence>
<evidence type="ECO:0000256" key="4">
    <source>
        <dbReference type="ARBA" id="ARBA00023134"/>
    </source>
</evidence>
<dbReference type="PANTHER" id="PTHR42908:SF3">
    <property type="entry name" value="ELONGATION FACTOR-LIKE GTPASE 1"/>
    <property type="match status" value="1"/>
</dbReference>
<dbReference type="InterPro" id="IPR014721">
    <property type="entry name" value="Ribsml_uS5_D2-typ_fold_subgr"/>
</dbReference>
<reference evidence="7 8" key="1">
    <citation type="journal article" date="2013" name="Genome Biol.">
        <title>Genome of Acanthamoeba castellanii highlights extensive lateral gene transfer and early evolution of tyrosine kinase signaling.</title>
        <authorList>
            <person name="Clarke M."/>
            <person name="Lohan A.J."/>
            <person name="Liu B."/>
            <person name="Lagkouvardos I."/>
            <person name="Roy S."/>
            <person name="Zafar N."/>
            <person name="Bertelli C."/>
            <person name="Schilde C."/>
            <person name="Kianianmomeni A."/>
            <person name="Burglin T.R."/>
            <person name="Frech C."/>
            <person name="Turcotte B."/>
            <person name="Kopec K.O."/>
            <person name="Synnott J.M."/>
            <person name="Choo C."/>
            <person name="Paponov I."/>
            <person name="Finkler A."/>
            <person name="Soon Heng Tan C."/>
            <person name="Hutchins A.P."/>
            <person name="Weinmeier T."/>
            <person name="Rattei T."/>
            <person name="Chu J.S."/>
            <person name="Gimenez G."/>
            <person name="Irimia M."/>
            <person name="Rigden D.J."/>
            <person name="Fitzpatrick D.A."/>
            <person name="Lorenzo-Morales J."/>
            <person name="Bateman A."/>
            <person name="Chiu C.H."/>
            <person name="Tang P."/>
            <person name="Hegemann P."/>
            <person name="Fromm H."/>
            <person name="Raoult D."/>
            <person name="Greub G."/>
            <person name="Miranda-Saavedra D."/>
            <person name="Chen N."/>
            <person name="Nash P."/>
            <person name="Ginger M.L."/>
            <person name="Horn M."/>
            <person name="Schaap P."/>
            <person name="Caler L."/>
            <person name="Loftus B."/>
        </authorList>
    </citation>
    <scope>NUCLEOTIDE SEQUENCE [LARGE SCALE GENOMIC DNA]</scope>
    <source>
        <strain evidence="7 8">Neff</strain>
    </source>
</reference>
<dbReference type="GO" id="GO:1990904">
    <property type="term" value="C:ribonucleoprotein complex"/>
    <property type="evidence" value="ECO:0007669"/>
    <property type="project" value="TreeGrafter"/>
</dbReference>
<keyword evidence="4" id="KW-0342">GTP-binding</keyword>
<dbReference type="CDD" id="cd16268">
    <property type="entry name" value="EF2_II"/>
    <property type="match status" value="1"/>
</dbReference>
<dbReference type="InterPro" id="IPR041095">
    <property type="entry name" value="EFG_II"/>
</dbReference>
<dbReference type="InterPro" id="IPR020568">
    <property type="entry name" value="Ribosomal_Su5_D2-typ_SF"/>
</dbReference>
<keyword evidence="7" id="KW-0648">Protein biosynthesis</keyword>
<evidence type="ECO:0000256" key="2">
    <source>
        <dbReference type="ARBA" id="ARBA00022490"/>
    </source>
</evidence>
<dbReference type="KEGG" id="acan:ACA1_175910"/>
<dbReference type="GeneID" id="14925948"/>
<dbReference type="SMART" id="SM00889">
    <property type="entry name" value="EFG_IV"/>
    <property type="match status" value="1"/>
</dbReference>
<dbReference type="Gene3D" id="2.40.30.10">
    <property type="entry name" value="Translation factors"/>
    <property type="match status" value="1"/>
</dbReference>
<gene>
    <name evidence="7" type="ORF">ACA1_175910</name>
</gene>
<dbReference type="RefSeq" id="XP_004356814.1">
    <property type="nucleotide sequence ID" value="XM_004356761.1"/>
</dbReference>